<evidence type="ECO:0000313" key="3">
    <source>
        <dbReference type="EMBL" id="KAK3490460.1"/>
    </source>
</evidence>
<dbReference type="EMBL" id="JAULSX010000005">
    <property type="protein sequence ID" value="KAK3490460.1"/>
    <property type="molecule type" value="Genomic_DNA"/>
</dbReference>
<evidence type="ECO:0000256" key="1">
    <source>
        <dbReference type="SAM" id="MobiDB-lite"/>
    </source>
</evidence>
<feature type="domain" description="JmjC" evidence="2">
    <location>
        <begin position="423"/>
        <end position="579"/>
    </location>
</feature>
<feature type="compositionally biased region" description="Pro residues" evidence="1">
    <location>
        <begin position="385"/>
        <end position="404"/>
    </location>
</feature>
<accession>A0AAJ0I553</accession>
<gene>
    <name evidence="3" type="ORF">B0T23DRAFT_443416</name>
</gene>
<dbReference type="SUPFAM" id="SSF51197">
    <property type="entry name" value="Clavaminate synthase-like"/>
    <property type="match status" value="1"/>
</dbReference>
<name>A0AAJ0I553_9PEZI</name>
<dbReference type="AlphaFoldDB" id="A0AAJ0I553"/>
<dbReference type="Proteomes" id="UP001285908">
    <property type="component" value="Unassembled WGS sequence"/>
</dbReference>
<proteinExistence type="predicted"/>
<sequence length="638" mass="71112">MATIRRKASFSHHEEVGDTIHVCLSETIHVHAPKSTCKRRRTKKLPSPRSKPPVSITYPPLDPNTGAPVPDPLLCDVYRRQTLSELEEDLSKVNATSTTEDGGYSIPTHGQRTQRLLHSLLQNASHPKTNYTPSSNTDTDSGPIEALYLNQAQATALIESSHYDPNVLLIVQDKRYFEPTPTVSLPFTSSQTQPEPEATAGNNTDRFQYRPITLFFDHLLPTLHRQVSVQIPSQPVTEPSGQLRTLRSVRARFHSEDMHAHEVHEKMKQKDDPWNVLDLSTPIPSTTPSFLQGPGSQMLRYIRSEVLMTAGSSGFISPPASPTVVKSGLVTPPRDARKCTPVLEGGSTPEHESTATPEPNSNTLLFPNLSVNNRNSYPDPTFISTPPPNSISSPAPAPNTPPNTTPSKKRGRPPSSKSHTQSPSLKKQRITAKTPEKRAERLRASPSSWSEWTNVQSWSLLSQGGHHTPPHCDAFGFDTWITVQEGMVGFGWLSTASSTPESKAEAFGEREKWAADPHQYAEGPRWRFVILKPKQTVFFPSGTVHFVFRLKSQDSLSVGGHVLRWNGVERWLEVVLAQMGNGEITNEDMGWGTVRRYVDVVGRLVARREKEGGEKRVGEEWEELVKKFKDLSKRRKCQ</sequence>
<evidence type="ECO:0000259" key="2">
    <source>
        <dbReference type="PROSITE" id="PS51184"/>
    </source>
</evidence>
<dbReference type="RefSeq" id="XP_062691643.1">
    <property type="nucleotide sequence ID" value="XM_062840858.1"/>
</dbReference>
<feature type="region of interest" description="Disordered" evidence="1">
    <location>
        <begin position="314"/>
        <end position="447"/>
    </location>
</feature>
<dbReference type="InterPro" id="IPR003347">
    <property type="entry name" value="JmjC_dom"/>
</dbReference>
<evidence type="ECO:0000313" key="4">
    <source>
        <dbReference type="Proteomes" id="UP001285908"/>
    </source>
</evidence>
<protein>
    <recommendedName>
        <fullName evidence="2">JmjC domain-containing protein</fullName>
    </recommendedName>
</protein>
<dbReference type="GeneID" id="87878480"/>
<dbReference type="PROSITE" id="PS51184">
    <property type="entry name" value="JMJC"/>
    <property type="match status" value="1"/>
</dbReference>
<dbReference type="Gene3D" id="2.60.120.650">
    <property type="entry name" value="Cupin"/>
    <property type="match status" value="1"/>
</dbReference>
<keyword evidence="4" id="KW-1185">Reference proteome</keyword>
<feature type="compositionally biased region" description="Polar residues" evidence="1">
    <location>
        <begin position="354"/>
        <end position="378"/>
    </location>
</feature>
<comment type="caution">
    <text evidence="3">The sequence shown here is derived from an EMBL/GenBank/DDBJ whole genome shotgun (WGS) entry which is preliminary data.</text>
</comment>
<feature type="compositionally biased region" description="Basic and acidic residues" evidence="1">
    <location>
        <begin position="434"/>
        <end position="443"/>
    </location>
</feature>
<reference evidence="3 4" key="1">
    <citation type="journal article" date="2023" name="Mol. Phylogenet. Evol.">
        <title>Genome-scale phylogeny and comparative genomics of the fungal order Sordariales.</title>
        <authorList>
            <person name="Hensen N."/>
            <person name="Bonometti L."/>
            <person name="Westerberg I."/>
            <person name="Brannstrom I.O."/>
            <person name="Guillou S."/>
            <person name="Cros-Aarteil S."/>
            <person name="Calhoun S."/>
            <person name="Haridas S."/>
            <person name="Kuo A."/>
            <person name="Mondo S."/>
            <person name="Pangilinan J."/>
            <person name="Riley R."/>
            <person name="LaButti K."/>
            <person name="Andreopoulos B."/>
            <person name="Lipzen A."/>
            <person name="Chen C."/>
            <person name="Yan M."/>
            <person name="Daum C."/>
            <person name="Ng V."/>
            <person name="Clum A."/>
            <person name="Steindorff A."/>
            <person name="Ohm R.A."/>
            <person name="Martin F."/>
            <person name="Silar P."/>
            <person name="Natvig D.O."/>
            <person name="Lalanne C."/>
            <person name="Gautier V."/>
            <person name="Ament-Velasquez S.L."/>
            <person name="Kruys A."/>
            <person name="Hutchinson M.I."/>
            <person name="Powell A.J."/>
            <person name="Barry K."/>
            <person name="Miller A.N."/>
            <person name="Grigoriev I.V."/>
            <person name="Debuchy R."/>
            <person name="Gladieux P."/>
            <person name="Hiltunen Thoren M."/>
            <person name="Johannesson H."/>
        </authorList>
    </citation>
    <scope>NUCLEOTIDE SEQUENCE [LARGE SCALE GENOMIC DNA]</scope>
    <source>
        <strain evidence="3 4">FGSC 10403</strain>
    </source>
</reference>
<feature type="compositionally biased region" description="Basic residues" evidence="1">
    <location>
        <begin position="36"/>
        <end position="46"/>
    </location>
</feature>
<feature type="region of interest" description="Disordered" evidence="1">
    <location>
        <begin position="34"/>
        <end position="69"/>
    </location>
</feature>
<organism evidence="3 4">
    <name type="scientific">Neurospora hispaniola</name>
    <dbReference type="NCBI Taxonomy" id="588809"/>
    <lineage>
        <taxon>Eukaryota</taxon>
        <taxon>Fungi</taxon>
        <taxon>Dikarya</taxon>
        <taxon>Ascomycota</taxon>
        <taxon>Pezizomycotina</taxon>
        <taxon>Sordariomycetes</taxon>
        <taxon>Sordariomycetidae</taxon>
        <taxon>Sordariales</taxon>
        <taxon>Sordariaceae</taxon>
        <taxon>Neurospora</taxon>
    </lineage>
</organism>